<keyword evidence="5" id="KW-0378">Hydrolase</keyword>
<dbReference type="InterPro" id="IPR047127">
    <property type="entry name" value="MutT-like"/>
</dbReference>
<evidence type="ECO:0000256" key="3">
    <source>
        <dbReference type="ARBA" id="ARBA00022723"/>
    </source>
</evidence>
<dbReference type="PROSITE" id="PS00893">
    <property type="entry name" value="NUDIX_BOX"/>
    <property type="match status" value="1"/>
</dbReference>
<evidence type="ECO:0000259" key="8">
    <source>
        <dbReference type="PROSITE" id="PS51462"/>
    </source>
</evidence>
<dbReference type="RefSeq" id="WP_219083554.1">
    <property type="nucleotide sequence ID" value="NZ_CP079216.1"/>
</dbReference>
<keyword evidence="3" id="KW-0479">Metal-binding</keyword>
<dbReference type="EMBL" id="CP079216">
    <property type="protein sequence ID" value="QXT63626.1"/>
    <property type="molecule type" value="Genomic_DNA"/>
</dbReference>
<name>A0ABX8SJU6_9ACTN</name>
<proteinExistence type="inferred from homology"/>
<keyword evidence="7" id="KW-0234">DNA repair</keyword>
<gene>
    <name evidence="9" type="ORF">KDB89_03880</name>
</gene>
<dbReference type="CDD" id="cd03425">
    <property type="entry name" value="NUDIX_MutT_NudA_like"/>
    <property type="match status" value="1"/>
</dbReference>
<keyword evidence="6" id="KW-0460">Magnesium</keyword>
<dbReference type="Pfam" id="PF00293">
    <property type="entry name" value="NUDIX"/>
    <property type="match status" value="1"/>
</dbReference>
<evidence type="ECO:0000256" key="5">
    <source>
        <dbReference type="ARBA" id="ARBA00022801"/>
    </source>
</evidence>
<dbReference type="Proteomes" id="UP000824504">
    <property type="component" value="Chromosome"/>
</dbReference>
<keyword evidence="10" id="KW-1185">Reference proteome</keyword>
<evidence type="ECO:0000256" key="4">
    <source>
        <dbReference type="ARBA" id="ARBA00022763"/>
    </source>
</evidence>
<dbReference type="PANTHER" id="PTHR47707">
    <property type="entry name" value="8-OXO-DGTP DIPHOSPHATASE"/>
    <property type="match status" value="1"/>
</dbReference>
<evidence type="ECO:0000256" key="7">
    <source>
        <dbReference type="ARBA" id="ARBA00023204"/>
    </source>
</evidence>
<sequence length="133" mass="14720">MKRITVVGAVLVRDGRILAAQRGEGMSLAGCWEFPGGKIEPGETPQETLRREIVEELGCRIEIGELVARTEHAYDFGLVDLSTYWCRLIAGEPALTEHAAIVWADAEELAALEWAPADVESVETILAERERWS</sequence>
<evidence type="ECO:0000256" key="6">
    <source>
        <dbReference type="ARBA" id="ARBA00022842"/>
    </source>
</evidence>
<organism evidence="9 10">
    <name type="scientific">Tessaracoccus palaemonis</name>
    <dbReference type="NCBI Taxonomy" id="2829499"/>
    <lineage>
        <taxon>Bacteria</taxon>
        <taxon>Bacillati</taxon>
        <taxon>Actinomycetota</taxon>
        <taxon>Actinomycetes</taxon>
        <taxon>Propionibacteriales</taxon>
        <taxon>Propionibacteriaceae</taxon>
        <taxon>Tessaracoccus</taxon>
    </lineage>
</organism>
<accession>A0ABX8SJU6</accession>
<dbReference type="PANTHER" id="PTHR47707:SF1">
    <property type="entry name" value="NUDIX HYDROLASE FAMILY PROTEIN"/>
    <property type="match status" value="1"/>
</dbReference>
<evidence type="ECO:0000256" key="2">
    <source>
        <dbReference type="ARBA" id="ARBA00005582"/>
    </source>
</evidence>
<evidence type="ECO:0000313" key="10">
    <source>
        <dbReference type="Proteomes" id="UP000824504"/>
    </source>
</evidence>
<keyword evidence="4" id="KW-0227">DNA damage</keyword>
<protein>
    <submittedName>
        <fullName evidence="9">(Deoxy)nucleoside triphosphate pyrophosphohydrolase</fullName>
    </submittedName>
</protein>
<dbReference type="PROSITE" id="PS51462">
    <property type="entry name" value="NUDIX"/>
    <property type="match status" value="1"/>
</dbReference>
<evidence type="ECO:0000313" key="9">
    <source>
        <dbReference type="EMBL" id="QXT63626.1"/>
    </source>
</evidence>
<comment type="similarity">
    <text evidence="2">Belongs to the Nudix hydrolase family.</text>
</comment>
<dbReference type="InterPro" id="IPR000086">
    <property type="entry name" value="NUDIX_hydrolase_dom"/>
</dbReference>
<dbReference type="InterPro" id="IPR020084">
    <property type="entry name" value="NUDIX_hydrolase_CS"/>
</dbReference>
<comment type="cofactor">
    <cofactor evidence="1">
        <name>Mg(2+)</name>
        <dbReference type="ChEBI" id="CHEBI:18420"/>
    </cofactor>
</comment>
<feature type="domain" description="Nudix hydrolase" evidence="8">
    <location>
        <begin position="2"/>
        <end position="126"/>
    </location>
</feature>
<reference evidence="9 10" key="1">
    <citation type="submission" date="2021-07" db="EMBL/GenBank/DDBJ databases">
        <title>complete genome sequencing of Tessaracoccus sp.J1M15.</title>
        <authorList>
            <person name="Bae J.-W."/>
            <person name="Kim D.-y."/>
        </authorList>
    </citation>
    <scope>NUCLEOTIDE SEQUENCE [LARGE SCALE GENOMIC DNA]</scope>
    <source>
        <strain evidence="9 10">J1M15</strain>
    </source>
</reference>
<evidence type="ECO:0000256" key="1">
    <source>
        <dbReference type="ARBA" id="ARBA00001946"/>
    </source>
</evidence>